<keyword evidence="6" id="KW-1185">Reference proteome</keyword>
<dbReference type="GO" id="GO:0016746">
    <property type="term" value="F:acyltransferase activity"/>
    <property type="evidence" value="ECO:0007669"/>
    <property type="project" value="InterPro"/>
</dbReference>
<dbReference type="Gene3D" id="4.10.320.10">
    <property type="entry name" value="E3-binding domain"/>
    <property type="match status" value="1"/>
</dbReference>
<accession>A0A1H9RUF1</accession>
<dbReference type="RefSeq" id="WP_091968977.1">
    <property type="nucleotide sequence ID" value="NZ_FOGZ01000009.1"/>
</dbReference>
<dbReference type="InterPro" id="IPR055370">
    <property type="entry name" value="Lsr2_DNA-bd"/>
</dbReference>
<evidence type="ECO:0000313" key="6">
    <source>
        <dbReference type="Proteomes" id="UP000198815"/>
    </source>
</evidence>
<evidence type="ECO:0000256" key="1">
    <source>
        <dbReference type="ARBA" id="ARBA00023125"/>
    </source>
</evidence>
<dbReference type="OrthoDB" id="4113332at2"/>
<dbReference type="STRING" id="64702.SAMN05443377_10960"/>
<keyword evidence="1" id="KW-0238">DNA-binding</keyword>
<dbReference type="Proteomes" id="UP000198815">
    <property type="component" value="Unassembled WGS sequence"/>
</dbReference>
<protein>
    <submittedName>
        <fullName evidence="5">Lsr2 protein</fullName>
    </submittedName>
</protein>
<proteinExistence type="predicted"/>
<name>A0A1H9RUF1_9ACTN</name>
<dbReference type="Gene3D" id="3.30.60.230">
    <property type="entry name" value="Lsr2, dimerization domain"/>
    <property type="match status" value="1"/>
</dbReference>
<dbReference type="InterPro" id="IPR036625">
    <property type="entry name" value="E3-bd_dom_sf"/>
</dbReference>
<feature type="domain" description="Lsr2 dimerization" evidence="3">
    <location>
        <begin position="1"/>
        <end position="57"/>
    </location>
</feature>
<dbReference type="Pfam" id="PF11774">
    <property type="entry name" value="Lsr2"/>
    <property type="match status" value="1"/>
</dbReference>
<reference evidence="5 6" key="1">
    <citation type="submission" date="2016-10" db="EMBL/GenBank/DDBJ databases">
        <authorList>
            <person name="de Groot N.N."/>
        </authorList>
    </citation>
    <scope>NUCLEOTIDE SEQUENCE [LARGE SCALE GENOMIC DNA]</scope>
    <source>
        <strain evidence="5 6">DSM 16859</strain>
    </source>
</reference>
<dbReference type="AlphaFoldDB" id="A0A1H9RUF1"/>
<dbReference type="EMBL" id="FOGZ01000009">
    <property type="protein sequence ID" value="SER76432.1"/>
    <property type="molecule type" value="Genomic_DNA"/>
</dbReference>
<dbReference type="InterPro" id="IPR024412">
    <property type="entry name" value="Lsr2_dim_dom"/>
</dbReference>
<gene>
    <name evidence="5" type="ORF">SAMN05443377_10960</name>
</gene>
<evidence type="ECO:0000313" key="5">
    <source>
        <dbReference type="EMBL" id="SER76432.1"/>
    </source>
</evidence>
<feature type="domain" description="Lsr2 DNA-binding" evidence="4">
    <location>
        <begin position="71"/>
        <end position="105"/>
    </location>
</feature>
<evidence type="ECO:0000259" key="4">
    <source>
        <dbReference type="Pfam" id="PF23359"/>
    </source>
</evidence>
<dbReference type="Pfam" id="PF23359">
    <property type="entry name" value="Lsr2_DNA-bd"/>
    <property type="match status" value="1"/>
</dbReference>
<dbReference type="InterPro" id="IPR042261">
    <property type="entry name" value="Lsr2-like_dimerization"/>
</dbReference>
<evidence type="ECO:0000259" key="3">
    <source>
        <dbReference type="Pfam" id="PF11774"/>
    </source>
</evidence>
<sequence>MARNVKVVLTDDVDGSDATQTVGFALDGVTYEIDLSDENASKLRDALAEWVGHARRVSGRKSSGHRAAGAPSDASRIREWAHQNGYEVPLRGRIPKDIRKAYEDAHK</sequence>
<evidence type="ECO:0000256" key="2">
    <source>
        <dbReference type="SAM" id="MobiDB-lite"/>
    </source>
</evidence>
<dbReference type="GO" id="GO:0003677">
    <property type="term" value="F:DNA binding"/>
    <property type="evidence" value="ECO:0007669"/>
    <property type="project" value="UniProtKB-KW"/>
</dbReference>
<feature type="region of interest" description="Disordered" evidence="2">
    <location>
        <begin position="58"/>
        <end position="78"/>
    </location>
</feature>
<organism evidence="5 6">
    <name type="scientific">Propionibacterium cyclohexanicum</name>
    <dbReference type="NCBI Taxonomy" id="64702"/>
    <lineage>
        <taxon>Bacteria</taxon>
        <taxon>Bacillati</taxon>
        <taxon>Actinomycetota</taxon>
        <taxon>Actinomycetes</taxon>
        <taxon>Propionibacteriales</taxon>
        <taxon>Propionibacteriaceae</taxon>
        <taxon>Propionibacterium</taxon>
    </lineage>
</organism>